<dbReference type="RefSeq" id="WP_346013966.1">
    <property type="nucleotide sequence ID" value="NZ_JAQYXP010000012.1"/>
</dbReference>
<proteinExistence type="predicted"/>
<evidence type="ECO:0000313" key="2">
    <source>
        <dbReference type="Proteomes" id="UP001407347"/>
    </source>
</evidence>
<dbReference type="EMBL" id="JAQYXP010000012">
    <property type="protein sequence ID" value="MEN3239021.1"/>
    <property type="molecule type" value="Genomic_DNA"/>
</dbReference>
<dbReference type="Proteomes" id="UP001407347">
    <property type="component" value="Unassembled WGS sequence"/>
</dbReference>
<reference evidence="1 2" key="1">
    <citation type="journal article" date="2023" name="PLoS ONE">
        <title>Complete genome assembly of Hawai'i environmental nontuberculous mycobacteria reveals unexpected co-isolation with methylobacteria.</title>
        <authorList>
            <person name="Hendrix J."/>
            <person name="Epperson L.E."/>
            <person name="Tong E.I."/>
            <person name="Chan Y.L."/>
            <person name="Hasan N.A."/>
            <person name="Dawrs S.N."/>
            <person name="Norton G.J."/>
            <person name="Virdi R."/>
            <person name="Crooks J.L."/>
            <person name="Chan E.D."/>
            <person name="Honda J.R."/>
            <person name="Strong M."/>
        </authorList>
    </citation>
    <scope>NUCLEOTIDE SEQUENCE [LARGE SCALE GENOMIC DNA]</scope>
    <source>
        <strain evidence="1 2">NJH_HI04-1</strain>
    </source>
</reference>
<gene>
    <name evidence="1" type="ORF">PUR29_36910</name>
</gene>
<organism evidence="1 2">
    <name type="scientific">Methylobacterium ajmalii</name>
    <dbReference type="NCBI Taxonomy" id="2738439"/>
    <lineage>
        <taxon>Bacteria</taxon>
        <taxon>Pseudomonadati</taxon>
        <taxon>Pseudomonadota</taxon>
        <taxon>Alphaproteobacteria</taxon>
        <taxon>Hyphomicrobiales</taxon>
        <taxon>Methylobacteriaceae</taxon>
        <taxon>Methylobacterium</taxon>
    </lineage>
</organism>
<name>A0ABV0A7Y4_9HYPH</name>
<keyword evidence="2" id="KW-1185">Reference proteome</keyword>
<comment type="caution">
    <text evidence="1">The sequence shown here is derived from an EMBL/GenBank/DDBJ whole genome shotgun (WGS) entry which is preliminary data.</text>
</comment>
<evidence type="ECO:0000313" key="1">
    <source>
        <dbReference type="EMBL" id="MEN3239021.1"/>
    </source>
</evidence>
<sequence length="98" mass="10276">MAATRKIDWTAAMHELRGSRTQRPAGFLAARGLIAATSAKRRPLVVAGTYDRAAIMSAAVAAAKVHQARTGSTWSEAMSVALKATWALAKAARASCAH</sequence>
<accession>A0ABV0A7Y4</accession>
<protein>
    <submittedName>
        <fullName evidence="1">Uncharacterized protein</fullName>
    </submittedName>
</protein>